<keyword evidence="5" id="KW-0611">Plant defense</keyword>
<dbReference type="SUPFAM" id="SSF52058">
    <property type="entry name" value="L domain-like"/>
    <property type="match status" value="1"/>
</dbReference>
<organism evidence="12">
    <name type="scientific">Triticum aestivum</name>
    <name type="common">Wheat</name>
    <dbReference type="NCBI Taxonomy" id="4565"/>
    <lineage>
        <taxon>Eukaryota</taxon>
        <taxon>Viridiplantae</taxon>
        <taxon>Streptophyta</taxon>
        <taxon>Embryophyta</taxon>
        <taxon>Tracheophyta</taxon>
        <taxon>Spermatophyta</taxon>
        <taxon>Magnoliopsida</taxon>
        <taxon>Liliopsida</taxon>
        <taxon>Poales</taxon>
        <taxon>Poaceae</taxon>
        <taxon>BOP clade</taxon>
        <taxon>Pooideae</taxon>
        <taxon>Triticodae</taxon>
        <taxon>Triticeae</taxon>
        <taxon>Triticinae</taxon>
        <taxon>Triticum</taxon>
    </lineage>
</organism>
<dbReference type="Pfam" id="PF00931">
    <property type="entry name" value="NB-ARC"/>
    <property type="match status" value="1"/>
</dbReference>
<dbReference type="Gramene" id="TraesCS4A03G0521900.1">
    <property type="protein sequence ID" value="TraesCS4A03G0521900.1.CDS"/>
    <property type="gene ID" value="TraesCS4A03G0521900"/>
</dbReference>
<evidence type="ECO:0000259" key="10">
    <source>
        <dbReference type="Pfam" id="PF23559"/>
    </source>
</evidence>
<dbReference type="Gramene" id="TraesCS4A02G194900.1">
    <property type="protein sequence ID" value="TraesCS4A02G194900.1"/>
    <property type="gene ID" value="TraesCS4A02G194900"/>
</dbReference>
<dbReference type="SUPFAM" id="SSF52540">
    <property type="entry name" value="P-loop containing nucleoside triphosphate hydrolases"/>
    <property type="match status" value="1"/>
</dbReference>
<dbReference type="Pfam" id="PF18052">
    <property type="entry name" value="Rx_N"/>
    <property type="match status" value="1"/>
</dbReference>
<dbReference type="Gramene" id="TraesJAG4A03G02109570.1">
    <property type="protein sequence ID" value="TraesJAG4A03G02109570.1"/>
    <property type="gene ID" value="TraesJAG4A03G02109570"/>
</dbReference>
<protein>
    <recommendedName>
        <fullName evidence="14">NB-ARC domain-containing protein</fullName>
    </recommendedName>
</protein>
<dbReference type="AlphaFoldDB" id="A0A3B6HTN0"/>
<evidence type="ECO:0000256" key="4">
    <source>
        <dbReference type="ARBA" id="ARBA00022741"/>
    </source>
</evidence>
<dbReference type="Gramene" id="TraesRN4A0100531900.1">
    <property type="protein sequence ID" value="TraesRN4A0100531900.1"/>
    <property type="gene ID" value="TraesRN4A0100531900"/>
</dbReference>
<evidence type="ECO:0000256" key="3">
    <source>
        <dbReference type="ARBA" id="ARBA00022737"/>
    </source>
</evidence>
<dbReference type="InterPro" id="IPR056789">
    <property type="entry name" value="LRR_R13L1-DRL21"/>
</dbReference>
<gene>
    <name evidence="12" type="primary">LOC123086469</name>
</gene>
<evidence type="ECO:0000259" key="11">
    <source>
        <dbReference type="Pfam" id="PF25019"/>
    </source>
</evidence>
<name>A0A3B6HTN0_WHEAT</name>
<dbReference type="Gramene" id="TraesROB_scaffold_062999_01G000200.1">
    <property type="protein sequence ID" value="TraesROB_scaffold_062999_01G000200.1"/>
    <property type="gene ID" value="TraesROB_scaffold_062999_01G000200"/>
</dbReference>
<dbReference type="KEGG" id="taes:123086469"/>
<dbReference type="OrthoDB" id="10571324at2759"/>
<dbReference type="PANTHER" id="PTHR23155:SF1205">
    <property type="entry name" value="DISEASE RESISTANCE PROTEIN RPM1"/>
    <property type="match status" value="1"/>
</dbReference>
<dbReference type="PRINTS" id="PR00364">
    <property type="entry name" value="DISEASERSIST"/>
</dbReference>
<dbReference type="Gramene" id="TraesLDM4A03G02107040.1">
    <property type="protein sequence ID" value="TraesLDM4A03G02107040.1"/>
    <property type="gene ID" value="TraesLDM4A03G02107040"/>
</dbReference>
<dbReference type="GO" id="GO:0006952">
    <property type="term" value="P:defense response"/>
    <property type="evidence" value="ECO:0007669"/>
    <property type="project" value="UniProtKB-KW"/>
</dbReference>
<dbReference type="Gene3D" id="1.20.5.4130">
    <property type="match status" value="1"/>
</dbReference>
<accession>A0A3B6HTN0</accession>
<evidence type="ECO:0000256" key="1">
    <source>
        <dbReference type="ARBA" id="ARBA00008894"/>
    </source>
</evidence>
<keyword evidence="4" id="KW-0547">Nucleotide-binding</keyword>
<dbReference type="Gramene" id="TraesLAC4A03G02062150.1">
    <property type="protein sequence ID" value="TraesLAC4A03G02062150.1"/>
    <property type="gene ID" value="TraesLAC4A03G02062150"/>
</dbReference>
<evidence type="ECO:0000256" key="2">
    <source>
        <dbReference type="ARBA" id="ARBA00022614"/>
    </source>
</evidence>
<dbReference type="InterPro" id="IPR036388">
    <property type="entry name" value="WH-like_DNA-bd_sf"/>
</dbReference>
<dbReference type="InterPro" id="IPR044974">
    <property type="entry name" value="Disease_R_plants"/>
</dbReference>
<dbReference type="OMA" id="HVHDLEF"/>
<dbReference type="InterPro" id="IPR027417">
    <property type="entry name" value="P-loop_NTPase"/>
</dbReference>
<feature type="signal peptide" evidence="7">
    <location>
        <begin position="1"/>
        <end position="18"/>
    </location>
</feature>
<keyword evidence="2" id="KW-0433">Leucine-rich repeat</keyword>
<dbReference type="Pfam" id="PF25019">
    <property type="entry name" value="LRR_R13L1-DRL21"/>
    <property type="match status" value="1"/>
</dbReference>
<feature type="domain" description="Disease resistance protein winged helix" evidence="10">
    <location>
        <begin position="442"/>
        <end position="502"/>
    </location>
</feature>
<dbReference type="GeneID" id="123086469"/>
<keyword evidence="7" id="KW-0732">Signal</keyword>
<dbReference type="EnsemblPlants" id="TraesCS4A02G194900.1">
    <property type="protein sequence ID" value="TraesCS4A02G194900.1"/>
    <property type="gene ID" value="TraesCS4A02G194900"/>
</dbReference>
<dbReference type="RefSeq" id="XP_044364169.1">
    <property type="nucleotide sequence ID" value="XM_044508234.1"/>
</dbReference>
<feature type="compositionally biased region" description="Basic and acidic residues" evidence="6">
    <location>
        <begin position="942"/>
        <end position="964"/>
    </location>
</feature>
<keyword evidence="3" id="KW-0677">Repeat</keyword>
<reference evidence="12" key="2">
    <citation type="submission" date="2018-10" db="UniProtKB">
        <authorList>
            <consortium name="EnsemblPlants"/>
        </authorList>
    </citation>
    <scope>IDENTIFICATION</scope>
</reference>
<evidence type="ECO:0000313" key="12">
    <source>
        <dbReference type="EnsemblPlants" id="TraesCS4A02G194900.1"/>
    </source>
</evidence>
<dbReference type="InterPro" id="IPR041118">
    <property type="entry name" value="Rx_N"/>
</dbReference>
<evidence type="ECO:0000259" key="9">
    <source>
        <dbReference type="Pfam" id="PF18052"/>
    </source>
</evidence>
<feature type="domain" description="NB-ARC" evidence="8">
    <location>
        <begin position="188"/>
        <end position="359"/>
    </location>
</feature>
<dbReference type="Gramene" id="TraesKAR4A01G0291180.1">
    <property type="protein sequence ID" value="cds.TraesKAR4A01G0291180.1"/>
    <property type="gene ID" value="TraesKAR4A01G0291180"/>
</dbReference>
<dbReference type="Gramene" id="TraesCLE_scaffold_003722_01G000400.1">
    <property type="protein sequence ID" value="TraesCLE_scaffold_003722_01G000400.1"/>
    <property type="gene ID" value="TraesCLE_scaffold_003722_01G000400"/>
</dbReference>
<dbReference type="Gene3D" id="1.10.10.10">
    <property type="entry name" value="Winged helix-like DNA-binding domain superfamily/Winged helix DNA-binding domain"/>
    <property type="match status" value="1"/>
</dbReference>
<evidence type="ECO:0000256" key="7">
    <source>
        <dbReference type="SAM" id="SignalP"/>
    </source>
</evidence>
<feature type="domain" description="R13L1/DRL21-like LRR repeat region" evidence="11">
    <location>
        <begin position="703"/>
        <end position="834"/>
    </location>
</feature>
<comment type="similarity">
    <text evidence="1">Belongs to the disease resistance NB-LRR family.</text>
</comment>
<dbReference type="SMR" id="A0A3B6HTN0"/>
<dbReference type="Gramene" id="TraesCAD_scaffold_024851_01G000400.1">
    <property type="protein sequence ID" value="TraesCAD_scaffold_024851_01G000400.1"/>
    <property type="gene ID" value="TraesCAD_scaffold_024851_01G000400"/>
</dbReference>
<dbReference type="Gramene" id="TraesWEE_scaffold_006616_01G000400.1">
    <property type="protein sequence ID" value="TraesWEE_scaffold_006616_01G000400.1"/>
    <property type="gene ID" value="TraesWEE_scaffold_006616_01G000400"/>
</dbReference>
<dbReference type="Gene3D" id="3.80.10.10">
    <property type="entry name" value="Ribonuclease Inhibitor"/>
    <property type="match status" value="1"/>
</dbReference>
<dbReference type="InterPro" id="IPR002182">
    <property type="entry name" value="NB-ARC"/>
</dbReference>
<reference evidence="12" key="1">
    <citation type="submission" date="2018-08" db="EMBL/GenBank/DDBJ databases">
        <authorList>
            <person name="Rossello M."/>
        </authorList>
    </citation>
    <scope>NUCLEOTIDE SEQUENCE [LARGE SCALE GENOMIC DNA]</scope>
    <source>
        <strain evidence="12">cv. Chinese Spring</strain>
    </source>
</reference>
<feature type="chain" id="PRO_5043175000" description="NB-ARC domain-containing protein" evidence="7">
    <location>
        <begin position="19"/>
        <end position="964"/>
    </location>
</feature>
<evidence type="ECO:0008006" key="14">
    <source>
        <dbReference type="Google" id="ProtNLM"/>
    </source>
</evidence>
<evidence type="ECO:0000313" key="13">
    <source>
        <dbReference type="Proteomes" id="UP000019116"/>
    </source>
</evidence>
<dbReference type="Gramene" id="TraesNOR4A03G02130220.1">
    <property type="protein sequence ID" value="TraesNOR4A03G02130220.1"/>
    <property type="gene ID" value="TraesNOR4A03G02130220"/>
</dbReference>
<dbReference type="Gramene" id="TraesMAC4A03G02107750.1">
    <property type="protein sequence ID" value="TraesMAC4A03G02107750.1"/>
    <property type="gene ID" value="TraesMAC4A03G02107750"/>
</dbReference>
<dbReference type="GO" id="GO:0043531">
    <property type="term" value="F:ADP binding"/>
    <property type="evidence" value="ECO:0007669"/>
    <property type="project" value="InterPro"/>
</dbReference>
<sequence length="964" mass="109962">MVMVKLAVAGWFVSVCLSKLADPVIQYAKDRYKDQKNFVTNTEKLKWRLEQISEAISRAREREVDDSKLQSWIQRLRDAVFTAEDVLDSIKYAMLKHQVTTEHKHIFSPRKDASDSISQDKNDADNLTKVIKKLDNVSAEMRSLWFLRGQDATQGLVPDQAPDWRETTASDTQPKLVGRQKEANDLMTLLLELEQCKEKISHISVVGMGGVGKTALVREAYNDNRTDCFGVKAWICVSHRASITRVLIDATNAASKKLLLYRHPAPDKGTIKSMLADVLKDKRFLIVLDDIWDWDLSRNILDAFNMPFSQAREGSKVIVTTRDPSIGEGMSTEGLIHVHGLEFKHYWPLFKELAFHNKDPEDYPELLSIGKNIAKRLNGLPQAAETFCQALRSDFKETHWRGISKRKMCQMGAEKCGIMATLRLSHEQLPRDLKECFVSCSLFPKGYAFQKEEVIRVWMALGYLDGPGAGVQRMKDIGKSIFTQLLKRSFFKENNEAPGTYIIPEPLDELAEFLSSGEYFRIEKRSEFDDGPIDIPERAGHVYLDINDLARASRRLRQITNLRSLVVVGQISSGSKKLDLIQTKTLQKLLTRMKCLPVLMVSEPLLADLPELKHLRYLEIHVEDNDGNASLPESICKLYQLQTLIARFCGNKLSIPENFNQLISLQFLETEPEAVCTIADIGKLTSLQEINTFEVGNNDKFGISQLENMDQVHGNLCIKGLEIVENKNEALKAKLCKKEYIGTLDLCWNIGSKERTKSMMTAHYEVLEGLQPHCNLSKLIINGYTGIKPPNWLKGAQAQELNLKCIELSNCSGWEDLPPFGILPYLKVLYIRQMRSLRRIEKEIYGQDIPSGFPQLHELLLEDLCNLEEWSLPSRDTQVFPKLRRLSITNCDNLKEPEDLPYLLKKLESLAIKNCPNIDKEYIRPSMTRPVYCQKPASQKRKVADKSMRNIRQKRADVKTDEKL</sequence>
<evidence type="ECO:0000256" key="6">
    <source>
        <dbReference type="SAM" id="MobiDB-lite"/>
    </source>
</evidence>
<dbReference type="InterPro" id="IPR058922">
    <property type="entry name" value="WHD_DRP"/>
</dbReference>
<proteinExistence type="inferred from homology"/>
<dbReference type="InterPro" id="IPR032675">
    <property type="entry name" value="LRR_dom_sf"/>
</dbReference>
<dbReference type="GO" id="GO:0051707">
    <property type="term" value="P:response to other organism"/>
    <property type="evidence" value="ECO:0007669"/>
    <property type="project" value="UniProtKB-ARBA"/>
</dbReference>
<feature type="region of interest" description="Disordered" evidence="6">
    <location>
        <begin position="935"/>
        <end position="964"/>
    </location>
</feature>
<dbReference type="Proteomes" id="UP000019116">
    <property type="component" value="Chromosome 4A"/>
</dbReference>
<evidence type="ECO:0000259" key="8">
    <source>
        <dbReference type="Pfam" id="PF00931"/>
    </source>
</evidence>
<keyword evidence="13" id="KW-1185">Reference proteome</keyword>
<dbReference type="Gene3D" id="3.40.50.300">
    <property type="entry name" value="P-loop containing nucleotide triphosphate hydrolases"/>
    <property type="match status" value="1"/>
</dbReference>
<dbReference type="Gramene" id="TraesJUL4A03G02127550.1">
    <property type="protein sequence ID" value="TraesJUL4A03G02127550.1"/>
    <property type="gene ID" value="TraesJUL4A03G02127550"/>
</dbReference>
<feature type="domain" description="Disease resistance N-terminal" evidence="9">
    <location>
        <begin position="12"/>
        <end position="103"/>
    </location>
</feature>
<evidence type="ECO:0000256" key="5">
    <source>
        <dbReference type="ARBA" id="ARBA00022821"/>
    </source>
</evidence>
<dbReference type="Pfam" id="PF23559">
    <property type="entry name" value="WHD_DRP"/>
    <property type="match status" value="1"/>
</dbReference>
<dbReference type="PANTHER" id="PTHR23155">
    <property type="entry name" value="DISEASE RESISTANCE PROTEIN RP"/>
    <property type="match status" value="1"/>
</dbReference>